<feature type="signal peptide" evidence="1">
    <location>
        <begin position="1"/>
        <end position="26"/>
    </location>
</feature>
<evidence type="ECO:0000256" key="1">
    <source>
        <dbReference type="SAM" id="SignalP"/>
    </source>
</evidence>
<protein>
    <submittedName>
        <fullName evidence="2">Uncharacterized protein</fullName>
    </submittedName>
</protein>
<evidence type="ECO:0000313" key="3">
    <source>
        <dbReference type="Proteomes" id="UP001497522"/>
    </source>
</evidence>
<feature type="chain" id="PRO_5045790063" evidence="1">
    <location>
        <begin position="27"/>
        <end position="117"/>
    </location>
</feature>
<dbReference type="Proteomes" id="UP001497522">
    <property type="component" value="Chromosome 1"/>
</dbReference>
<gene>
    <name evidence="2" type="ORF">CSSPJE1EN2_LOCUS682</name>
</gene>
<keyword evidence="3" id="KW-1185">Reference proteome</keyword>
<accession>A0ABP1A593</accession>
<keyword evidence="1" id="KW-0732">Signal</keyword>
<proteinExistence type="predicted"/>
<reference evidence="2 3" key="1">
    <citation type="submission" date="2024-03" db="EMBL/GenBank/DDBJ databases">
        <authorList>
            <consortium name="ELIXIR-Norway"/>
            <consortium name="Elixir Norway"/>
        </authorList>
    </citation>
    <scope>NUCLEOTIDE SEQUENCE [LARGE SCALE GENOMIC DNA]</scope>
</reference>
<evidence type="ECO:0000313" key="2">
    <source>
        <dbReference type="EMBL" id="CAK9857687.1"/>
    </source>
</evidence>
<name>A0ABP1A593_9BRYO</name>
<dbReference type="EMBL" id="OZ023702">
    <property type="protein sequence ID" value="CAK9857687.1"/>
    <property type="molecule type" value="Genomic_DNA"/>
</dbReference>
<sequence length="117" mass="12482">MVALSCCVGLSAASSWALTFSPSCQASDARSSSSQLARLLLQDTENSVKNHWHNTMKKKVNPTTVTDPVLKALAAYQAHQDSMNPINSVDQLESSVSMVGKVGLLTNKATTSSEQPM</sequence>
<organism evidence="2 3">
    <name type="scientific">Sphagnum jensenii</name>
    <dbReference type="NCBI Taxonomy" id="128206"/>
    <lineage>
        <taxon>Eukaryota</taxon>
        <taxon>Viridiplantae</taxon>
        <taxon>Streptophyta</taxon>
        <taxon>Embryophyta</taxon>
        <taxon>Bryophyta</taxon>
        <taxon>Sphagnophytina</taxon>
        <taxon>Sphagnopsida</taxon>
        <taxon>Sphagnales</taxon>
        <taxon>Sphagnaceae</taxon>
        <taxon>Sphagnum</taxon>
    </lineage>
</organism>